<evidence type="ECO:0000256" key="1">
    <source>
        <dbReference type="ARBA" id="ARBA00004443"/>
    </source>
</evidence>
<dbReference type="GO" id="GO:0045275">
    <property type="term" value="C:respiratory chain complex III"/>
    <property type="evidence" value="ECO:0007669"/>
    <property type="project" value="InterPro"/>
</dbReference>
<evidence type="ECO:0000256" key="8">
    <source>
        <dbReference type="ARBA" id="ARBA00023136"/>
    </source>
</evidence>
<keyword evidence="3 9" id="KW-0813">Transport</keyword>
<sequence>MSLKSGISLAGFVKSSPLLNRFITPVANAYAHATGHRQHGLKYDDLIIEEDETVQKAIGRLSERESYDRAFRLKRAIHLSVLHRELPKDQWLKPSEDERYLTPAIEELRKEEAEREAWDSIKVEKKH</sequence>
<dbReference type="InterPro" id="IPR003197">
    <property type="entry name" value="QCR7"/>
</dbReference>
<gene>
    <name evidence="10" type="primary">QCR7</name>
    <name evidence="10" type="ORF">OC846_001107</name>
</gene>
<evidence type="ECO:0000313" key="10">
    <source>
        <dbReference type="EMBL" id="KAK0556538.1"/>
    </source>
</evidence>
<comment type="function">
    <text evidence="9">Component of the ubiquinol-cytochrome c oxidoreductase, a multisubunit transmembrane complex that is part of the mitochondrial electron transport chain which drives oxidative phosphorylation.</text>
</comment>
<keyword evidence="7 9" id="KW-0496">Mitochondrion</keyword>
<accession>A0AAN6GWZ8</accession>
<dbReference type="PANTHER" id="PTHR12022:SF0">
    <property type="entry name" value="CYTOCHROME B-C1 COMPLEX SUBUNIT 7"/>
    <property type="match status" value="1"/>
</dbReference>
<dbReference type="Pfam" id="PF02271">
    <property type="entry name" value="UCR_14kD"/>
    <property type="match status" value="1"/>
</dbReference>
<dbReference type="GO" id="GO:0005743">
    <property type="term" value="C:mitochondrial inner membrane"/>
    <property type="evidence" value="ECO:0007669"/>
    <property type="project" value="UniProtKB-SubCell"/>
</dbReference>
<evidence type="ECO:0000256" key="6">
    <source>
        <dbReference type="ARBA" id="ARBA00022982"/>
    </source>
</evidence>
<dbReference type="EMBL" id="JAPDMZ010000014">
    <property type="protein sequence ID" value="KAK0556538.1"/>
    <property type="molecule type" value="Genomic_DNA"/>
</dbReference>
<dbReference type="PIRSF" id="PIRSF000022">
    <property type="entry name" value="Bc1_14K"/>
    <property type="match status" value="1"/>
</dbReference>
<comment type="caution">
    <text evidence="10">The sequence shown here is derived from an EMBL/GenBank/DDBJ whole genome shotgun (WGS) entry which is preliminary data.</text>
</comment>
<dbReference type="FunFam" id="1.10.1090.10:FF:000001">
    <property type="entry name" value="Cytochrome b-c1 complex subunit 7"/>
    <property type="match status" value="1"/>
</dbReference>
<keyword evidence="4 9" id="KW-0679">Respiratory chain</keyword>
<name>A0AAN6GWZ8_9BASI</name>
<dbReference type="PANTHER" id="PTHR12022">
    <property type="entry name" value="UBIQUINOL-CYTOCHROME C REDUCTASE COMPLEX 14 KD PROTEIN"/>
    <property type="match status" value="1"/>
</dbReference>
<dbReference type="Proteomes" id="UP001176517">
    <property type="component" value="Unassembled WGS sequence"/>
</dbReference>
<evidence type="ECO:0000313" key="11">
    <source>
        <dbReference type="Proteomes" id="UP001176517"/>
    </source>
</evidence>
<dbReference type="Gene3D" id="1.10.1090.10">
    <property type="entry name" value="Cytochrome b-c1 complex subunit 7"/>
    <property type="match status" value="1"/>
</dbReference>
<dbReference type="GO" id="GO:0006122">
    <property type="term" value="P:mitochondrial electron transport, ubiquinol to cytochrome c"/>
    <property type="evidence" value="ECO:0007669"/>
    <property type="project" value="InterPro"/>
</dbReference>
<comment type="similarity">
    <text evidence="2 9">Belongs to the UQCRB/QCR7 family.</text>
</comment>
<reference evidence="10" key="1">
    <citation type="journal article" date="2023" name="PhytoFront">
        <title>Draft Genome Resources of Seven Strains of Tilletia horrida, Causal Agent of Kernel Smut of Rice.</title>
        <authorList>
            <person name="Khanal S."/>
            <person name="Antony Babu S."/>
            <person name="Zhou X.G."/>
        </authorList>
    </citation>
    <scope>NUCLEOTIDE SEQUENCE</scope>
    <source>
        <strain evidence="10">TX6</strain>
    </source>
</reference>
<dbReference type="SUPFAM" id="SSF81524">
    <property type="entry name" value="14 kDa protein of cytochrome bc1 complex (Ubiquinol-cytochrome c reductase)"/>
    <property type="match status" value="1"/>
</dbReference>
<dbReference type="InterPro" id="IPR036544">
    <property type="entry name" value="QCR7_sf"/>
</dbReference>
<evidence type="ECO:0000256" key="4">
    <source>
        <dbReference type="ARBA" id="ARBA00022660"/>
    </source>
</evidence>
<evidence type="ECO:0000256" key="3">
    <source>
        <dbReference type="ARBA" id="ARBA00022448"/>
    </source>
</evidence>
<evidence type="ECO:0000256" key="5">
    <source>
        <dbReference type="ARBA" id="ARBA00022792"/>
    </source>
</evidence>
<organism evidence="10 11">
    <name type="scientific">Tilletia horrida</name>
    <dbReference type="NCBI Taxonomy" id="155126"/>
    <lineage>
        <taxon>Eukaryota</taxon>
        <taxon>Fungi</taxon>
        <taxon>Dikarya</taxon>
        <taxon>Basidiomycota</taxon>
        <taxon>Ustilaginomycotina</taxon>
        <taxon>Exobasidiomycetes</taxon>
        <taxon>Tilletiales</taxon>
        <taxon>Tilletiaceae</taxon>
        <taxon>Tilletia</taxon>
    </lineage>
</organism>
<keyword evidence="8 9" id="KW-0472">Membrane</keyword>
<proteinExistence type="inferred from homology"/>
<protein>
    <recommendedName>
        <fullName evidence="9">Cytochrome b-c1 complex subunit 7</fullName>
    </recommendedName>
</protein>
<dbReference type="AlphaFoldDB" id="A0AAN6GWZ8"/>
<keyword evidence="5 9" id="KW-0999">Mitochondrion inner membrane</keyword>
<evidence type="ECO:0000256" key="9">
    <source>
        <dbReference type="PIRNR" id="PIRNR000022"/>
    </source>
</evidence>
<comment type="subcellular location">
    <subcellularLocation>
        <location evidence="1">Mitochondrion inner membrane</location>
        <topology evidence="1">Peripheral membrane protein</topology>
        <orientation evidence="1">Matrix side</orientation>
    </subcellularLocation>
</comment>
<evidence type="ECO:0000256" key="2">
    <source>
        <dbReference type="ARBA" id="ARBA00008554"/>
    </source>
</evidence>
<keyword evidence="6 9" id="KW-0249">Electron transport</keyword>
<keyword evidence="11" id="KW-1185">Reference proteome</keyword>
<evidence type="ECO:0000256" key="7">
    <source>
        <dbReference type="ARBA" id="ARBA00023128"/>
    </source>
</evidence>